<dbReference type="Pfam" id="PF00593">
    <property type="entry name" value="TonB_dep_Rec_b-barrel"/>
    <property type="match status" value="1"/>
</dbReference>
<evidence type="ECO:0000256" key="8">
    <source>
        <dbReference type="PROSITE-ProRule" id="PRU01360"/>
    </source>
</evidence>
<dbReference type="Gene3D" id="2.170.130.10">
    <property type="entry name" value="TonB-dependent receptor, plug domain"/>
    <property type="match status" value="1"/>
</dbReference>
<accession>A0A1Y3QQH6</accession>
<dbReference type="InterPro" id="IPR012910">
    <property type="entry name" value="Plug_dom"/>
</dbReference>
<name>A0A1Y3QQH6_9BACT</name>
<proteinExistence type="inferred from homology"/>
<dbReference type="InterPro" id="IPR037066">
    <property type="entry name" value="Plug_dom_sf"/>
</dbReference>
<dbReference type="NCBIfam" id="TIGR04056">
    <property type="entry name" value="OMP_RagA_SusC"/>
    <property type="match status" value="1"/>
</dbReference>
<evidence type="ECO:0000256" key="5">
    <source>
        <dbReference type="ARBA" id="ARBA00023077"/>
    </source>
</evidence>
<evidence type="ECO:0000259" key="11">
    <source>
        <dbReference type="Pfam" id="PF00593"/>
    </source>
</evidence>
<feature type="domain" description="TonB-dependent receptor-like beta-barrel" evidence="11">
    <location>
        <begin position="544"/>
        <end position="910"/>
    </location>
</feature>
<gene>
    <name evidence="13" type="ORF">B5G41_13705</name>
</gene>
<dbReference type="InterPro" id="IPR008969">
    <property type="entry name" value="CarboxyPept-like_regulatory"/>
</dbReference>
<dbReference type="Gene3D" id="2.40.170.20">
    <property type="entry name" value="TonB-dependent receptor, beta-barrel domain"/>
    <property type="match status" value="1"/>
</dbReference>
<evidence type="ECO:0000256" key="10">
    <source>
        <dbReference type="SAM" id="SignalP"/>
    </source>
</evidence>
<dbReference type="Gene3D" id="2.60.40.1120">
    <property type="entry name" value="Carboxypeptidase-like, regulatory domain"/>
    <property type="match status" value="1"/>
</dbReference>
<dbReference type="InterPro" id="IPR023997">
    <property type="entry name" value="TonB-dep_OMP_SusC/RagA_CS"/>
</dbReference>
<keyword evidence="4 8" id="KW-0812">Transmembrane</keyword>
<comment type="similarity">
    <text evidence="8 9">Belongs to the TonB-dependent receptor family.</text>
</comment>
<dbReference type="AlphaFoldDB" id="A0A1Y3QQH6"/>
<keyword evidence="6 8" id="KW-0472">Membrane</keyword>
<keyword evidence="7 8" id="KW-0998">Cell outer membrane</keyword>
<dbReference type="eggNOG" id="COG4206">
    <property type="taxonomic scope" value="Bacteria"/>
</dbReference>
<keyword evidence="3 8" id="KW-1134">Transmembrane beta strand</keyword>
<feature type="signal peptide" evidence="10">
    <location>
        <begin position="1"/>
        <end position="26"/>
    </location>
</feature>
<keyword evidence="2 8" id="KW-0813">Transport</keyword>
<comment type="caution">
    <text evidence="13">The sequence shown here is derived from an EMBL/GenBank/DDBJ whole genome shotgun (WGS) entry which is preliminary data.</text>
</comment>
<organism evidence="13 14">
    <name type="scientific">Alistipes onderdonkii</name>
    <dbReference type="NCBI Taxonomy" id="328813"/>
    <lineage>
        <taxon>Bacteria</taxon>
        <taxon>Pseudomonadati</taxon>
        <taxon>Bacteroidota</taxon>
        <taxon>Bacteroidia</taxon>
        <taxon>Bacteroidales</taxon>
        <taxon>Rikenellaceae</taxon>
        <taxon>Alistipes</taxon>
    </lineage>
</organism>
<feature type="chain" id="PRO_5012531215" evidence="10">
    <location>
        <begin position="27"/>
        <end position="1181"/>
    </location>
</feature>
<evidence type="ECO:0000256" key="6">
    <source>
        <dbReference type="ARBA" id="ARBA00023136"/>
    </source>
</evidence>
<evidence type="ECO:0000256" key="1">
    <source>
        <dbReference type="ARBA" id="ARBA00004571"/>
    </source>
</evidence>
<comment type="subcellular location">
    <subcellularLocation>
        <location evidence="1 8">Cell outer membrane</location>
        <topology evidence="1 8">Multi-pass membrane protein</topology>
    </subcellularLocation>
</comment>
<dbReference type="Pfam" id="PF13715">
    <property type="entry name" value="CarbopepD_reg_2"/>
    <property type="match status" value="1"/>
</dbReference>
<evidence type="ECO:0000256" key="9">
    <source>
        <dbReference type="RuleBase" id="RU003357"/>
    </source>
</evidence>
<evidence type="ECO:0000256" key="4">
    <source>
        <dbReference type="ARBA" id="ARBA00022692"/>
    </source>
</evidence>
<evidence type="ECO:0000313" key="13">
    <source>
        <dbReference type="EMBL" id="OUN01902.1"/>
    </source>
</evidence>
<dbReference type="EMBL" id="NFHB01000011">
    <property type="protein sequence ID" value="OUN01902.1"/>
    <property type="molecule type" value="Genomic_DNA"/>
</dbReference>
<dbReference type="InterPro" id="IPR039426">
    <property type="entry name" value="TonB-dep_rcpt-like"/>
</dbReference>
<sequence>MKKNSIPKLELVFLLLLTGMCPQAHATDDGRNASPQKTYAVDLTLGSATVLTFTEAVTSQTGVLFSYESALSQMPLGDVSVHETAAPLEHILEKVFKGRGFRYKVVDRIVVLTYDTDSARSQLVLVTGRVKDGSGMPLVGASVVVKDTMRGVSAGAEGNYRIFADPEATLVFSYIGYADREERIGTRSAIDVVLEEYEAVLEDVVVVGYGTQSRRTVTAAISKFDGHLLEGIPVNSVGDALKGRIPGVRVATTDATPGADPKFLIRGGSSINQSNDPIVLVDGVVREMAGLNPNDIESVSFLKDAAAAGIYGSRASNGVILITTKKGSKHLGPRIVFEGQWAWASPATKFDLMNARDYILTVRPALMEGYCGGMDPASVLGGEQSAGTGNTAKSLWTTRYLRPDEQVPAGYQWVEDPVNPGRIIVFEDNDQQSQWFGDACWQNYYVGIDGGGDNIQYAASAGYTDDSGIGITTGYSRFTFHGNTTFQVTRRLRASTTFDYSQIEQQTFESAPLSLRNSVIRGLSVPNTHRDWYGEEAGEELAGTPALGTNNTTIPAAYYAYYYHNAGSTIKRSTATINLDWEVFDGLRLVGQFTNYNRHTRSYFYVEDNPTTGSNIRPMKEGFSETNRMDFQAYADYKGTFGNGHRLGAVAGYEYMLDKLNSFDVRVQGAVSDKLPVLDAGTSNIANYPKSTRTRECLISYFGRVNYDYGGRYLLAATMRIDGSSKFAAGHRWGYFPAASAGWVVSKEGFWPENSAVSMLKARVSYGLTGNNGIGLYDTYGSYNSLYTYNGNATTTTNTMPNNGLIWEKTLQFNAGIDLGLLDNRITLALDYYNKETRDLLFDVSLPNTTGYNSVSTNLGRVRFYGTELSLSSVNIDRKGFSWRTDFTYSYNMNRVLELPDNGNPRNRINGISVGDGSQFGGIAEGERMGRIFGYVAERIIETQEEADAARYDTQSRGYRRSDRRQIAGRKDIGDYEWKDRPGSTRMDGRQIINAEDQFLLGYALPHSTGGIGNTFRYRNWTLNVYMDYALGHSVRNDMQMRYFQSTMGNCNYNLVNEVKKCWSQPGDDTRYARFTANDTDWGNRNYGRTSDIFVEKADYLCLRDVSLSWSLPKAWLRKLHISDVTLTVSGNTLCYWTAVHGVSPEAATTGGLYTASSTYDTGFSPYPPTRKVLFTAKLTF</sequence>
<keyword evidence="10" id="KW-0732">Signal</keyword>
<dbReference type="GO" id="GO:0009279">
    <property type="term" value="C:cell outer membrane"/>
    <property type="evidence" value="ECO:0007669"/>
    <property type="project" value="UniProtKB-SubCell"/>
</dbReference>
<evidence type="ECO:0000313" key="14">
    <source>
        <dbReference type="Proteomes" id="UP000195772"/>
    </source>
</evidence>
<reference evidence="14" key="1">
    <citation type="submission" date="2017-04" db="EMBL/GenBank/DDBJ databases">
        <title>Function of individual gut microbiota members based on whole genome sequencing of pure cultures obtained from chicken caecum.</title>
        <authorList>
            <person name="Medvecky M."/>
            <person name="Cejkova D."/>
            <person name="Polansky O."/>
            <person name="Karasova D."/>
            <person name="Kubasova T."/>
            <person name="Cizek A."/>
            <person name="Rychlik I."/>
        </authorList>
    </citation>
    <scope>NUCLEOTIDE SEQUENCE [LARGE SCALE GENOMIC DNA]</scope>
    <source>
        <strain evidence="14">An90</strain>
    </source>
</reference>
<dbReference type="PROSITE" id="PS52016">
    <property type="entry name" value="TONB_DEPENDENT_REC_3"/>
    <property type="match status" value="1"/>
</dbReference>
<evidence type="ECO:0000256" key="2">
    <source>
        <dbReference type="ARBA" id="ARBA00022448"/>
    </source>
</evidence>
<feature type="domain" description="TonB-dependent receptor plug" evidence="12">
    <location>
        <begin position="214"/>
        <end position="319"/>
    </location>
</feature>
<dbReference type="RefSeq" id="WP_087403463.1">
    <property type="nucleotide sequence ID" value="NZ_JADMQE010000004.1"/>
</dbReference>
<dbReference type="InterPro" id="IPR036942">
    <property type="entry name" value="Beta-barrel_TonB_sf"/>
</dbReference>
<keyword evidence="5 9" id="KW-0798">TonB box</keyword>
<dbReference type="Pfam" id="PF07715">
    <property type="entry name" value="Plug"/>
    <property type="match status" value="1"/>
</dbReference>
<dbReference type="SUPFAM" id="SSF49464">
    <property type="entry name" value="Carboxypeptidase regulatory domain-like"/>
    <property type="match status" value="1"/>
</dbReference>
<dbReference type="SUPFAM" id="SSF56935">
    <property type="entry name" value="Porins"/>
    <property type="match status" value="1"/>
</dbReference>
<evidence type="ECO:0000256" key="7">
    <source>
        <dbReference type="ARBA" id="ARBA00023237"/>
    </source>
</evidence>
<dbReference type="InterPro" id="IPR023996">
    <property type="entry name" value="TonB-dep_OMP_SusC/RagA"/>
</dbReference>
<protein>
    <submittedName>
        <fullName evidence="13">SusC/RagA family protein</fullName>
    </submittedName>
</protein>
<dbReference type="Proteomes" id="UP000195772">
    <property type="component" value="Unassembled WGS sequence"/>
</dbReference>
<evidence type="ECO:0000256" key="3">
    <source>
        <dbReference type="ARBA" id="ARBA00022452"/>
    </source>
</evidence>
<dbReference type="InterPro" id="IPR000531">
    <property type="entry name" value="Beta-barrel_TonB"/>
</dbReference>
<dbReference type="OrthoDB" id="9768177at2"/>
<evidence type="ECO:0000259" key="12">
    <source>
        <dbReference type="Pfam" id="PF07715"/>
    </source>
</evidence>
<dbReference type="NCBIfam" id="TIGR04057">
    <property type="entry name" value="SusC_RagA_signa"/>
    <property type="match status" value="1"/>
</dbReference>